<proteinExistence type="predicted"/>
<dbReference type="Gene3D" id="6.10.250.2410">
    <property type="match status" value="1"/>
</dbReference>
<keyword evidence="3" id="KW-1185">Reference proteome</keyword>
<dbReference type="Pfam" id="PF02616">
    <property type="entry name" value="SMC_ScpA"/>
    <property type="match status" value="1"/>
</dbReference>
<dbReference type="PANTHER" id="PTHR33969:SF2">
    <property type="entry name" value="SEGREGATION AND CONDENSATION PROTEIN A"/>
    <property type="match status" value="1"/>
</dbReference>
<dbReference type="PANTHER" id="PTHR33969">
    <property type="entry name" value="SEGREGATION AND CONDENSATION PROTEIN A"/>
    <property type="match status" value="1"/>
</dbReference>
<comment type="caution">
    <text evidence="2">The sequence shown here is derived from an EMBL/GenBank/DDBJ whole genome shotgun (WGS) entry which is preliminary data.</text>
</comment>
<dbReference type="InterPro" id="IPR003768">
    <property type="entry name" value="ScpA"/>
</dbReference>
<organism evidence="2 3">
    <name type="scientific">Candidatus Marithioploca araucensis</name>
    <dbReference type="NCBI Taxonomy" id="70273"/>
    <lineage>
        <taxon>Bacteria</taxon>
        <taxon>Pseudomonadati</taxon>
        <taxon>Pseudomonadota</taxon>
        <taxon>Gammaproteobacteria</taxon>
        <taxon>Thiotrichales</taxon>
        <taxon>Thiotrichaceae</taxon>
        <taxon>Candidatus Marithioploca</taxon>
    </lineage>
</organism>
<sequence>MSEHSEVEVSRDVKAIVQGTPLDILPIDLYVPPDALEVFLESFEGPLDLLLYLIQRQNLDILNIPIAEVTRQYLQYVDLMQELNLDLAAEYLLMAAMLMEIKSRMLLPSTKENEPESDPRDQLIKQLREYAQYKQAAQDLDALPRIERDIFLATVERPDIPKEVIIPDISWTALLEAMREVIERAELFTSHQV</sequence>
<evidence type="ECO:0000313" key="3">
    <source>
        <dbReference type="Proteomes" id="UP001171945"/>
    </source>
</evidence>
<dbReference type="EMBL" id="JAUCGM010000625">
    <property type="protein sequence ID" value="MDM8563417.1"/>
    <property type="molecule type" value="Genomic_DNA"/>
</dbReference>
<reference evidence="2" key="1">
    <citation type="submission" date="2023-06" db="EMBL/GenBank/DDBJ databases">
        <title>Uncultivated large filamentous bacteria from sulfidic sediments reveal new species and different genomic features in energy metabolism and defense.</title>
        <authorList>
            <person name="Fonseca A."/>
        </authorList>
    </citation>
    <scope>NUCLEOTIDE SEQUENCE</scope>
    <source>
        <strain evidence="2">HSG4</strain>
    </source>
</reference>
<name>A0ABT7VV17_9GAMM</name>
<feature type="non-terminal residue" evidence="2">
    <location>
        <position position="193"/>
    </location>
</feature>
<gene>
    <name evidence="2" type="ORF">QUF54_08700</name>
</gene>
<evidence type="ECO:0000313" key="2">
    <source>
        <dbReference type="EMBL" id="MDM8563417.1"/>
    </source>
</evidence>
<evidence type="ECO:0000256" key="1">
    <source>
        <dbReference type="ARBA" id="ARBA00044777"/>
    </source>
</evidence>
<dbReference type="Proteomes" id="UP001171945">
    <property type="component" value="Unassembled WGS sequence"/>
</dbReference>
<protein>
    <recommendedName>
        <fullName evidence="1">Segregation and condensation protein A</fullName>
    </recommendedName>
</protein>
<accession>A0ABT7VV17</accession>